<sequence>MAALEVIGIVFGVISMAPMLGSMLPDKTDSETNIRIGIGTSINKADTTGGDTPGIRIFDVMGRDIGEARGSKSNIADGGFKDIKVSADKDQQGRQAQYISVSKGGDDALCISYIAVTWPDGQQKAWYGDVGYQCGGFWYNSQTIIGDDNYQPKCIWIDGDSSNGITTQGMGIHITDFVATQERAQAYADDPDTMCKSKPRFHLYDDLTSDMYLPFFDPPLEYDANNVDKDKSKVLVDGSSTGPLPPKRRKRRSQYAKRHHFPGKLITSTKPAHSARELCESGKSMGPDFVSSYEGLFCDMSEKESWPLCGPERTTGCFDAHNNTMVAGSLSRRDEASGRHIPQKDYNNVQAW</sequence>
<feature type="compositionally biased region" description="Basic residues" evidence="1">
    <location>
        <begin position="246"/>
        <end position="262"/>
    </location>
</feature>
<dbReference type="Proteomes" id="UP000651452">
    <property type="component" value="Unassembled WGS sequence"/>
</dbReference>
<feature type="region of interest" description="Disordered" evidence="1">
    <location>
        <begin position="233"/>
        <end position="267"/>
    </location>
</feature>
<proteinExistence type="predicted"/>
<protein>
    <submittedName>
        <fullName evidence="2">Uncharacterized protein</fullName>
    </submittedName>
</protein>
<gene>
    <name evidence="2" type="ORF">EKO04_001232</name>
</gene>
<feature type="region of interest" description="Disordered" evidence="1">
    <location>
        <begin position="331"/>
        <end position="352"/>
    </location>
</feature>
<accession>A0A8H7JDF9</accession>
<evidence type="ECO:0000313" key="2">
    <source>
        <dbReference type="EMBL" id="KAF9700797.1"/>
    </source>
</evidence>
<evidence type="ECO:0000256" key="1">
    <source>
        <dbReference type="SAM" id="MobiDB-lite"/>
    </source>
</evidence>
<keyword evidence="3" id="KW-1185">Reference proteome</keyword>
<name>A0A8H7JDF9_9PLEO</name>
<reference evidence="2" key="2">
    <citation type="submission" date="2020-09" db="EMBL/GenBank/DDBJ databases">
        <title>Reference genome assembly for Australian Ascochyta lentis isolate Al4.</title>
        <authorList>
            <person name="Lee R.C."/>
            <person name="Farfan-Caceres L.M."/>
            <person name="Debler J.W."/>
            <person name="Williams A.H."/>
            <person name="Henares B.M."/>
        </authorList>
    </citation>
    <scope>NUCLEOTIDE SEQUENCE</scope>
    <source>
        <strain evidence="2">Al4</strain>
    </source>
</reference>
<organism evidence="2 3">
    <name type="scientific">Ascochyta lentis</name>
    <dbReference type="NCBI Taxonomy" id="205686"/>
    <lineage>
        <taxon>Eukaryota</taxon>
        <taxon>Fungi</taxon>
        <taxon>Dikarya</taxon>
        <taxon>Ascomycota</taxon>
        <taxon>Pezizomycotina</taxon>
        <taxon>Dothideomycetes</taxon>
        <taxon>Pleosporomycetidae</taxon>
        <taxon>Pleosporales</taxon>
        <taxon>Pleosporineae</taxon>
        <taxon>Didymellaceae</taxon>
        <taxon>Ascochyta</taxon>
    </lineage>
</organism>
<dbReference type="AlphaFoldDB" id="A0A8H7JDF9"/>
<evidence type="ECO:0000313" key="3">
    <source>
        <dbReference type="Proteomes" id="UP000651452"/>
    </source>
</evidence>
<comment type="caution">
    <text evidence="2">The sequence shown here is derived from an EMBL/GenBank/DDBJ whole genome shotgun (WGS) entry which is preliminary data.</text>
</comment>
<dbReference type="EMBL" id="RZGK01000003">
    <property type="protein sequence ID" value="KAF9700797.1"/>
    <property type="molecule type" value="Genomic_DNA"/>
</dbReference>
<reference evidence="2" key="1">
    <citation type="submission" date="2018-12" db="EMBL/GenBank/DDBJ databases">
        <authorList>
            <person name="Syme R.A."/>
            <person name="Farfan-Caceres L."/>
            <person name="Lichtenzveig J."/>
        </authorList>
    </citation>
    <scope>NUCLEOTIDE SEQUENCE</scope>
    <source>
        <strain evidence="2">Al4</strain>
    </source>
</reference>
<dbReference type="OrthoDB" id="5365129at2759"/>